<name>U2QCC0_LEPWF</name>
<accession>U2QCC0</accession>
<evidence type="ECO:0000313" key="4">
    <source>
        <dbReference type="EMBL" id="ERK53804.1"/>
    </source>
</evidence>
<dbReference type="HOGENOM" id="CLU_526573_0_0_0"/>
<dbReference type="EMBL" id="AWVM01000017">
    <property type="protein sequence ID" value="ERK53804.1"/>
    <property type="molecule type" value="Genomic_DNA"/>
</dbReference>
<dbReference type="Proteomes" id="UP000016626">
    <property type="component" value="Unassembled WGS sequence"/>
</dbReference>
<keyword evidence="3" id="KW-0472">Membrane</keyword>
<evidence type="ECO:0000256" key="1">
    <source>
        <dbReference type="SAM" id="Coils"/>
    </source>
</evidence>
<feature type="coiled-coil region" evidence="1">
    <location>
        <begin position="216"/>
        <end position="274"/>
    </location>
</feature>
<dbReference type="PATRIC" id="fig|888055.3.peg.352"/>
<dbReference type="AlphaFoldDB" id="U2QCC0"/>
<keyword evidence="1" id="KW-0175">Coiled coil</keyword>
<comment type="caution">
    <text evidence="4">The sequence shown here is derived from an EMBL/GenBank/DDBJ whole genome shotgun (WGS) entry which is preliminary data.</text>
</comment>
<evidence type="ECO:0000256" key="2">
    <source>
        <dbReference type="SAM" id="MobiDB-lite"/>
    </source>
</evidence>
<protein>
    <submittedName>
        <fullName evidence="4">Uncharacterized protein</fullName>
    </submittedName>
</protein>
<evidence type="ECO:0000313" key="5">
    <source>
        <dbReference type="Proteomes" id="UP000016626"/>
    </source>
</evidence>
<organism evidence="4 5">
    <name type="scientific">Leptotrichia wadei (strain F0279)</name>
    <dbReference type="NCBI Taxonomy" id="888055"/>
    <lineage>
        <taxon>Bacteria</taxon>
        <taxon>Fusobacteriati</taxon>
        <taxon>Fusobacteriota</taxon>
        <taxon>Fusobacteriia</taxon>
        <taxon>Fusobacteriales</taxon>
        <taxon>Leptotrichiaceae</taxon>
        <taxon>Leptotrichia</taxon>
    </lineage>
</organism>
<sequence length="564" mass="63958">MFRHYKNPLTVVLHKTRGKFPLIKKYKKIKIKKCYINRILFTSINNKNHIKGGFFVKILKYLLSAVLLVLVIFLFGIMFSSNIVSFMARSKHSEFENVKYSVKNSRMVFDNFAVNGKNLGKGHATVGIVRTGLFKLVPKLTISNLKLEDVNLDSIYKEKNSQIDTFTEKINSLSAQEKADKTTADFIKETTDKVATLTTNTDSLINSKWRENIEKINVLKKNYAELTDLKSKAQKIVELNNEIKPLVKSINSEKENIEKNISEIELERDIALANVSDNLTKLEKEISLNDFNNNSNSNVQNMNLYIFLDKGKDLETSLNTALKATALIKEIKDLNIRISDIDINEGKIVAKGLNGDISQVSGEVLLQNNSKALIKGQNNGYEITYNKDNFTSKTLFSINKIGSLIEYSKNDLIEGKTVKLSSELVMENDNFKNLNHTVLTNEEKTLLTQKIENLRNNNYQQIMTKYEEDNKNIETLIDTVYAQKDKLDKLQRDLLSLGTIITVEQPAVTNENISQNNDQNNGSTINILNNSNYGNTNNSNNTSNNNVNNNAEKQNSNKINIGNR</sequence>
<dbReference type="eggNOG" id="ENOG50340BU">
    <property type="taxonomic scope" value="Bacteria"/>
</dbReference>
<gene>
    <name evidence="4" type="ORF">HMPREF9015_00361</name>
</gene>
<keyword evidence="3" id="KW-0812">Transmembrane</keyword>
<reference evidence="4 5" key="1">
    <citation type="submission" date="2013-06" db="EMBL/GenBank/DDBJ databases">
        <authorList>
            <person name="Weinstock G."/>
            <person name="Sodergren E."/>
            <person name="Lobos E.A."/>
            <person name="Fulton L."/>
            <person name="Fulton R."/>
            <person name="Courtney L."/>
            <person name="Fronick C."/>
            <person name="O'Laughlin M."/>
            <person name="Godfrey J."/>
            <person name="Wilson R.M."/>
            <person name="Miner T."/>
            <person name="Farmer C."/>
            <person name="Delehaunty K."/>
            <person name="Cordes M."/>
            <person name="Minx P."/>
            <person name="Tomlinson C."/>
            <person name="Chen J."/>
            <person name="Wollam A."/>
            <person name="Pepin K.H."/>
            <person name="Bhonagiri V."/>
            <person name="Zhang X."/>
            <person name="Warren W."/>
            <person name="Mitreva M."/>
            <person name="Mardis E.R."/>
            <person name="Wilson R.K."/>
        </authorList>
    </citation>
    <scope>NUCLEOTIDE SEQUENCE [LARGE SCALE GENOMIC DNA]</scope>
    <source>
        <strain evidence="4 5">F0279</strain>
    </source>
</reference>
<proteinExistence type="predicted"/>
<evidence type="ECO:0000256" key="3">
    <source>
        <dbReference type="SAM" id="Phobius"/>
    </source>
</evidence>
<keyword evidence="3" id="KW-1133">Transmembrane helix</keyword>
<feature type="region of interest" description="Disordered" evidence="2">
    <location>
        <begin position="511"/>
        <end position="564"/>
    </location>
</feature>
<feature type="transmembrane region" description="Helical" evidence="3">
    <location>
        <begin position="58"/>
        <end position="79"/>
    </location>
</feature>